<organism evidence="1 2">
    <name type="scientific">Psychrobacter namhaensis</name>
    <dbReference type="NCBI Taxonomy" id="292734"/>
    <lineage>
        <taxon>Bacteria</taxon>
        <taxon>Pseudomonadati</taxon>
        <taxon>Pseudomonadota</taxon>
        <taxon>Gammaproteobacteria</taxon>
        <taxon>Moraxellales</taxon>
        <taxon>Moraxellaceae</taxon>
        <taxon>Psychrobacter</taxon>
    </lineage>
</organism>
<evidence type="ECO:0000313" key="1">
    <source>
        <dbReference type="EMBL" id="MFK4001733.1"/>
    </source>
</evidence>
<evidence type="ECO:0000313" key="2">
    <source>
        <dbReference type="Proteomes" id="UP001620234"/>
    </source>
</evidence>
<dbReference type="RefSeq" id="WP_404672315.1">
    <property type="nucleotide sequence ID" value="NZ_JBJDPD010000020.1"/>
</dbReference>
<sequence length="81" mass="9298">MRVSFVLLGDQNIKGHVQTAISKIEKAFGLEVKEISIKQQGDLRLCGFKSETAAEVIKEFEEWDCTQKFEVFLDFKVNNDE</sequence>
<keyword evidence="2" id="KW-1185">Reference proteome</keyword>
<reference evidence="1 2" key="1">
    <citation type="submission" date="2024-11" db="EMBL/GenBank/DDBJ databases">
        <title>The Natural Products Discovery Center: Release of the First 8490 Sequenced Strains for Exploring Actinobacteria Biosynthetic Diversity.</title>
        <authorList>
            <person name="Kalkreuter E."/>
            <person name="Kautsar S.A."/>
            <person name="Yang D."/>
            <person name="Bader C.D."/>
            <person name="Teijaro C.N."/>
            <person name="Fluegel L."/>
            <person name="Davis C.M."/>
            <person name="Simpson J.R."/>
            <person name="Lauterbach L."/>
            <person name="Steele A.D."/>
            <person name="Gui C."/>
            <person name="Meng S."/>
            <person name="Li G."/>
            <person name="Viehrig K."/>
            <person name="Ye F."/>
            <person name="Su P."/>
            <person name="Kiefer A.F."/>
            <person name="Nichols A."/>
            <person name="Cepeda A.J."/>
            <person name="Yan W."/>
            <person name="Fan B."/>
            <person name="Jiang Y."/>
            <person name="Adhikari A."/>
            <person name="Zheng C.-J."/>
            <person name="Schuster L."/>
            <person name="Cowan T.M."/>
            <person name="Smanski M.J."/>
            <person name="Chevrette M.G."/>
            <person name="De Carvalho L.P.S."/>
            <person name="Shen B."/>
        </authorList>
    </citation>
    <scope>NUCLEOTIDE SEQUENCE [LARGE SCALE GENOMIC DNA]</scope>
    <source>
        <strain evidence="1 2">NPDC077433</strain>
    </source>
</reference>
<dbReference type="Proteomes" id="UP001620234">
    <property type="component" value="Unassembled WGS sequence"/>
</dbReference>
<protein>
    <submittedName>
        <fullName evidence="1">Uncharacterized protein</fullName>
    </submittedName>
</protein>
<accession>A0ABW8LAH0</accession>
<comment type="caution">
    <text evidence="1">The sequence shown here is derived from an EMBL/GenBank/DDBJ whole genome shotgun (WGS) entry which is preliminary data.</text>
</comment>
<gene>
    <name evidence="1" type="ORF">ACI2I3_10335</name>
</gene>
<proteinExistence type="predicted"/>
<dbReference type="EMBL" id="JBJDPD010000020">
    <property type="protein sequence ID" value="MFK4001733.1"/>
    <property type="molecule type" value="Genomic_DNA"/>
</dbReference>
<name>A0ABW8LAH0_9GAMM</name>